<dbReference type="Gene3D" id="1.20.1250.20">
    <property type="entry name" value="MFS general substrate transporter like domains"/>
    <property type="match status" value="1"/>
</dbReference>
<keyword evidence="5 8" id="KW-1133">Transmembrane helix</keyword>
<evidence type="ECO:0000256" key="7">
    <source>
        <dbReference type="SAM" id="MobiDB-lite"/>
    </source>
</evidence>
<name>A0A7I8K4Q9_SPIIN</name>
<evidence type="ECO:0000256" key="5">
    <source>
        <dbReference type="ARBA" id="ARBA00022989"/>
    </source>
</evidence>
<dbReference type="GO" id="GO:0016020">
    <property type="term" value="C:membrane"/>
    <property type="evidence" value="ECO:0007669"/>
    <property type="project" value="UniProtKB-SubCell"/>
</dbReference>
<accession>A0A7I8K4Q9</accession>
<evidence type="ECO:0000256" key="8">
    <source>
        <dbReference type="SAM" id="Phobius"/>
    </source>
</evidence>
<feature type="transmembrane region" description="Helical" evidence="8">
    <location>
        <begin position="455"/>
        <end position="480"/>
    </location>
</feature>
<evidence type="ECO:0000256" key="1">
    <source>
        <dbReference type="ARBA" id="ARBA00004141"/>
    </source>
</evidence>
<dbReference type="NCBIfam" id="TIGR00788">
    <property type="entry name" value="fbt"/>
    <property type="match status" value="1"/>
</dbReference>
<keyword evidence="3" id="KW-0813">Transport</keyword>
<feature type="region of interest" description="Disordered" evidence="7">
    <location>
        <begin position="206"/>
        <end position="225"/>
    </location>
</feature>
<dbReference type="InterPro" id="IPR036259">
    <property type="entry name" value="MFS_trans_sf"/>
</dbReference>
<dbReference type="Proteomes" id="UP000663760">
    <property type="component" value="Chromosome 2"/>
</dbReference>
<feature type="transmembrane region" description="Helical" evidence="8">
    <location>
        <begin position="153"/>
        <end position="173"/>
    </location>
</feature>
<keyword evidence="10" id="KW-1185">Reference proteome</keyword>
<comment type="similarity">
    <text evidence="2">Belongs to the major facilitator superfamily. Folate-biopterin transporter (TC 2.A.71) family.</text>
</comment>
<organism evidence="9 10">
    <name type="scientific">Spirodela intermedia</name>
    <name type="common">Intermediate duckweed</name>
    <dbReference type="NCBI Taxonomy" id="51605"/>
    <lineage>
        <taxon>Eukaryota</taxon>
        <taxon>Viridiplantae</taxon>
        <taxon>Streptophyta</taxon>
        <taxon>Embryophyta</taxon>
        <taxon>Tracheophyta</taxon>
        <taxon>Spermatophyta</taxon>
        <taxon>Magnoliopsida</taxon>
        <taxon>Liliopsida</taxon>
        <taxon>Araceae</taxon>
        <taxon>Lemnoideae</taxon>
        <taxon>Spirodela</taxon>
    </lineage>
</organism>
<reference evidence="9" key="1">
    <citation type="submission" date="2020-02" db="EMBL/GenBank/DDBJ databases">
        <authorList>
            <person name="Scholz U."/>
            <person name="Mascher M."/>
            <person name="Fiebig A."/>
        </authorList>
    </citation>
    <scope>NUCLEOTIDE SEQUENCE</scope>
</reference>
<dbReference type="SUPFAM" id="SSF103473">
    <property type="entry name" value="MFS general substrate transporter"/>
    <property type="match status" value="1"/>
</dbReference>
<feature type="transmembrane region" description="Helical" evidence="8">
    <location>
        <begin position="84"/>
        <end position="105"/>
    </location>
</feature>
<comment type="subcellular location">
    <subcellularLocation>
        <location evidence="1">Membrane</location>
        <topology evidence="1">Multi-pass membrane protein</topology>
    </subcellularLocation>
</comment>
<evidence type="ECO:0000313" key="9">
    <source>
        <dbReference type="EMBL" id="CAA7392166.1"/>
    </source>
</evidence>
<feature type="transmembrane region" description="Helical" evidence="8">
    <location>
        <begin position="388"/>
        <end position="408"/>
    </location>
</feature>
<dbReference type="PANTHER" id="PTHR31585">
    <property type="entry name" value="FOLATE-BIOPTERIN TRANSPORTER 1, CHLOROPLASTIC"/>
    <property type="match status" value="1"/>
</dbReference>
<proteinExistence type="inferred from homology"/>
<sequence>MAGWVSRMRSAFGASFLWLVSFVYFTQGFRSFVWTAVSYQLKDILKLSPSASQFVVSAAFFPWSIKPFYGILSDCIPIRGRKRVPYLIIATILSLFPWVVLGLISTLRNSHIWLTIFLCMQNFGSAMADVVIDAMIAEAVRSERAAFAGDLQSLSWSAMAFGGVCGSLLGGITLSNLKISNIFLLFSVLPTIQLLSCASVDELSSSRKTRSMTGKNEGLEDDGNLVKDENLGLQTSLDKAASENVQSEGDATSLNGNSSLLGASNSSTFRISKAHQRRGKEKRTATEVDIVEESDRSLSSKWFLSLKSAFYSLCNAFRQPIILRPMAWFFFSHVTVPNLSTAIFYYQTEALHLDASFLGTARVMGWCGLMFGTFMYNRYLKRLRLRKILLCAHIGLALSILFDVALVSRVHVNLGISDKYMVLFGSALSDAINQFKMMPFLIISGQLCPPGIEGTLFALFMSINNLGSTLGSFFGAFLASALKISSQNFDNLLLGIILQLVATFIPILFLFLIPKEATGLVA</sequence>
<dbReference type="InterPro" id="IPR004324">
    <property type="entry name" value="FBT"/>
</dbReference>
<keyword evidence="4 8" id="KW-0812">Transmembrane</keyword>
<dbReference type="CDD" id="cd17484">
    <property type="entry name" value="MFS_FBT"/>
    <property type="match status" value="1"/>
</dbReference>
<dbReference type="EMBL" id="LR746265">
    <property type="protein sequence ID" value="CAA7392166.1"/>
    <property type="molecule type" value="Genomic_DNA"/>
</dbReference>
<dbReference type="PANTHER" id="PTHR31585:SF7">
    <property type="entry name" value="FOLATE-BIOPTERIN TRANSPORTER 4-RELATED"/>
    <property type="match status" value="1"/>
</dbReference>
<dbReference type="Pfam" id="PF03092">
    <property type="entry name" value="BT1"/>
    <property type="match status" value="1"/>
</dbReference>
<feature type="transmembrane region" description="Helical" evidence="8">
    <location>
        <begin position="54"/>
        <end position="72"/>
    </location>
</feature>
<protein>
    <submittedName>
        <fullName evidence="9">Uncharacterized protein</fullName>
    </submittedName>
</protein>
<dbReference type="InterPro" id="IPR039309">
    <property type="entry name" value="BT1"/>
</dbReference>
<feature type="transmembrane region" description="Helical" evidence="8">
    <location>
        <begin position="179"/>
        <end position="200"/>
    </location>
</feature>
<feature type="transmembrane region" description="Helical" evidence="8">
    <location>
        <begin position="111"/>
        <end position="132"/>
    </location>
</feature>
<dbReference type="AlphaFoldDB" id="A0A7I8K4Q9"/>
<evidence type="ECO:0000256" key="6">
    <source>
        <dbReference type="ARBA" id="ARBA00023136"/>
    </source>
</evidence>
<gene>
    <name evidence="9" type="ORF">SI8410_02003333</name>
</gene>
<feature type="transmembrane region" description="Helical" evidence="8">
    <location>
        <begin position="357"/>
        <end position="376"/>
    </location>
</feature>
<feature type="transmembrane region" description="Helical" evidence="8">
    <location>
        <begin position="492"/>
        <end position="513"/>
    </location>
</feature>
<evidence type="ECO:0000256" key="2">
    <source>
        <dbReference type="ARBA" id="ARBA00007015"/>
    </source>
</evidence>
<evidence type="ECO:0000313" key="10">
    <source>
        <dbReference type="Proteomes" id="UP000663760"/>
    </source>
</evidence>
<keyword evidence="6 8" id="KW-0472">Membrane</keyword>
<evidence type="ECO:0000256" key="4">
    <source>
        <dbReference type="ARBA" id="ARBA00022692"/>
    </source>
</evidence>
<evidence type="ECO:0000256" key="3">
    <source>
        <dbReference type="ARBA" id="ARBA00022448"/>
    </source>
</evidence>
<dbReference type="OrthoDB" id="754047at2759"/>
<feature type="transmembrane region" description="Helical" evidence="8">
    <location>
        <begin position="327"/>
        <end position="345"/>
    </location>
</feature>